<dbReference type="SUPFAM" id="SSF54928">
    <property type="entry name" value="RNA-binding domain, RBD"/>
    <property type="match status" value="1"/>
</dbReference>
<feature type="region of interest" description="Disordered" evidence="12">
    <location>
        <begin position="93"/>
        <end position="143"/>
    </location>
</feature>
<feature type="compositionally biased region" description="Low complexity" evidence="12">
    <location>
        <begin position="101"/>
        <end position="116"/>
    </location>
</feature>
<feature type="compositionally biased region" description="Polar residues" evidence="12">
    <location>
        <begin position="156"/>
        <end position="174"/>
    </location>
</feature>
<dbReference type="Pfam" id="PF00319">
    <property type="entry name" value="SRF-TF"/>
    <property type="match status" value="1"/>
</dbReference>
<dbReference type="CDD" id="cd00265">
    <property type="entry name" value="MADS_MEF2_like"/>
    <property type="match status" value="1"/>
</dbReference>
<keyword evidence="5 11" id="KW-0694">RNA-binding</keyword>
<dbReference type="PROSITE" id="PS50066">
    <property type="entry name" value="MADS_BOX_2"/>
    <property type="match status" value="1"/>
</dbReference>
<proteinExistence type="predicted"/>
<sequence>MGRKKIQISRISDERNRQVTFTKRKFGLMKKAYELSVLCDCEIALIIFSSNNKLFQYASSDMDKVLLKYTEYNEPQESRTNVDIVEALNKKEHKGSSGNLASANGDSNSDGDSSDAFVMTPQRVDSSNNSSGNSNKYTGGAKSAADDTFDALIMQQQQQRSNGGRLPPSNSTLTVGHPYSLHVPGGGGSAGSPHFTPNVNGTSTSVIQTAALNHSSNHSHSPRPTSNPNPNSSGDPGSVNGYASSHHHAQSLSPLSISPEAQNLAMKASPGGGGSPNNLQQQTNNSIRQATLMKLFNSSSVNMTNGQQNISPSNVLLRAGGNGVNNGPTFGLYPSGLQGYSPEFQQLNSADFTALASMNSQAQLFPNMVASWHQSAAMNGPHTNIGQAAFNALTNANQIPAITLNIKSEPISPAHCEMTGTGQLRPSSSPGHPSPTGHNSSGHPSPHHMGSQNSSPEDSHDQQPPVKRPRHDAGSFHLGIRRITFHHGRQNLIYFNETNWENRFGVGRLVSAVKDSATRKSLNSRGGGKEVVAASSSSSSLSSLLPAGDYSVSLRCDLQLVFHNASLASSPCLCALSMESQSDWNSASASETGRKEMANEAAAEDAATGPVKLEHPNEAHVQTDAAVLGRSPSADAKSEITRREINGHSLAASPTATAGVEQQTQTDESENDSAPSDVFSGDMSSSLSSHGVGPSSELSRGSGSSVGSQSHSSQSTSPPIQKSAAAGTDAPPKRLHVSNIPFRFRDPDLRALFEPYGNVTQVEIIFNDRGSKGFGFVTFQNASDADVAKVNLHGQVVDGRKIEVNDATAKTNSTKPGVSGATTSVSSGGRVHVVGSPIQRNRSAMAGLLRTQPYQSALLARNVAAQGLAAHPLFSAGLYTDPYGLAGLNLNNLAAVAASARNNPYAQLTAASPTQTMQAQLAAALSAAYQNNGSSIGRDAMGNSQITELLNRHAAIAQIWNPSASQSPNGTSAWF</sequence>
<evidence type="ECO:0000256" key="12">
    <source>
        <dbReference type="SAM" id="MobiDB-lite"/>
    </source>
</evidence>
<dbReference type="GO" id="GO:0045944">
    <property type="term" value="P:positive regulation of transcription by RNA polymerase II"/>
    <property type="evidence" value="ECO:0007669"/>
    <property type="project" value="InterPro"/>
</dbReference>
<dbReference type="PROSITE" id="PS50102">
    <property type="entry name" value="RRM"/>
    <property type="match status" value="1"/>
</dbReference>
<dbReference type="PANTHER" id="PTHR15597">
    <property type="entry name" value="ATAXIN 2-BINDING PROTEIN 1-RELATED"/>
    <property type="match status" value="1"/>
</dbReference>
<organism evidence="15 16">
    <name type="scientific">Hypsibius exemplaris</name>
    <name type="common">Freshwater tardigrade</name>
    <dbReference type="NCBI Taxonomy" id="2072580"/>
    <lineage>
        <taxon>Eukaryota</taxon>
        <taxon>Metazoa</taxon>
        <taxon>Ecdysozoa</taxon>
        <taxon>Tardigrada</taxon>
        <taxon>Eutardigrada</taxon>
        <taxon>Parachela</taxon>
        <taxon>Hypsibioidea</taxon>
        <taxon>Hypsibiidae</taxon>
        <taxon>Hypsibius</taxon>
    </lineage>
</organism>
<evidence type="ECO:0000256" key="5">
    <source>
        <dbReference type="ARBA" id="ARBA00022884"/>
    </source>
</evidence>
<evidence type="ECO:0000313" key="15">
    <source>
        <dbReference type="EMBL" id="OQV21585.1"/>
    </source>
</evidence>
<evidence type="ECO:0000259" key="14">
    <source>
        <dbReference type="PROSITE" id="PS50102"/>
    </source>
</evidence>
<dbReference type="Gene3D" id="3.40.1810.10">
    <property type="entry name" value="Transcription factor, MADS-box"/>
    <property type="match status" value="1"/>
</dbReference>
<feature type="region of interest" description="Disordered" evidence="12">
    <location>
        <begin position="586"/>
        <end position="739"/>
    </location>
</feature>
<dbReference type="GO" id="GO:0007399">
    <property type="term" value="P:nervous system development"/>
    <property type="evidence" value="ECO:0007669"/>
    <property type="project" value="InterPro"/>
</dbReference>
<dbReference type="InterPro" id="IPR034237">
    <property type="entry name" value="FOX1_RRM"/>
</dbReference>
<evidence type="ECO:0000256" key="3">
    <source>
        <dbReference type="ARBA" id="ARBA00022490"/>
    </source>
</evidence>
<dbReference type="GO" id="GO:0000977">
    <property type="term" value="F:RNA polymerase II transcription regulatory region sequence-specific DNA binding"/>
    <property type="evidence" value="ECO:0007669"/>
    <property type="project" value="InterPro"/>
</dbReference>
<dbReference type="EMBL" id="MTYJ01000022">
    <property type="protein sequence ID" value="OQV21585.1"/>
    <property type="molecule type" value="Genomic_DNA"/>
</dbReference>
<dbReference type="GO" id="GO:0046983">
    <property type="term" value="F:protein dimerization activity"/>
    <property type="evidence" value="ECO:0007669"/>
    <property type="project" value="InterPro"/>
</dbReference>
<comment type="subcellular location">
    <subcellularLocation>
        <location evidence="2">Cytoplasm</location>
    </subcellularLocation>
    <subcellularLocation>
        <location evidence="1">Nucleus</location>
    </subcellularLocation>
</comment>
<keyword evidence="10" id="KW-0539">Nucleus</keyword>
<dbReference type="PRINTS" id="PR00404">
    <property type="entry name" value="MADSDOMAIN"/>
</dbReference>
<dbReference type="FunFam" id="3.30.70.330:FF:000375">
    <property type="entry name" value="RNA binding fox-1 homolog 1"/>
    <property type="match status" value="1"/>
</dbReference>
<feature type="region of interest" description="Disordered" evidence="12">
    <location>
        <begin position="517"/>
        <end position="541"/>
    </location>
</feature>
<name>A0A1W0X275_HYPEX</name>
<evidence type="ECO:0000256" key="7">
    <source>
        <dbReference type="ARBA" id="ARBA00023125"/>
    </source>
</evidence>
<dbReference type="InterPro" id="IPR036879">
    <property type="entry name" value="TF_MADSbox_sf"/>
</dbReference>
<keyword evidence="6" id="KW-0805">Transcription regulation</keyword>
<dbReference type="InterPro" id="IPR012677">
    <property type="entry name" value="Nucleotide-bd_a/b_plait_sf"/>
</dbReference>
<feature type="compositionally biased region" description="Basic and acidic residues" evidence="12">
    <location>
        <begin position="636"/>
        <end position="646"/>
    </location>
</feature>
<dbReference type="InterPro" id="IPR047131">
    <property type="entry name" value="RBFOX1-like"/>
</dbReference>
<dbReference type="PANTHER" id="PTHR15597:SF22">
    <property type="entry name" value="RNA-BINDING FOX PROTEIN 1, ISOFORM H"/>
    <property type="match status" value="1"/>
</dbReference>
<feature type="region of interest" description="Disordered" evidence="12">
    <location>
        <begin position="413"/>
        <end position="473"/>
    </location>
</feature>
<keyword evidence="9" id="KW-0508">mRNA splicing</keyword>
<dbReference type="GO" id="GO:0006397">
    <property type="term" value="P:mRNA processing"/>
    <property type="evidence" value="ECO:0007669"/>
    <property type="project" value="UniProtKB-KW"/>
</dbReference>
<dbReference type="GO" id="GO:0000381">
    <property type="term" value="P:regulation of alternative mRNA splicing, via spliceosome"/>
    <property type="evidence" value="ECO:0007669"/>
    <property type="project" value="InterPro"/>
</dbReference>
<feature type="compositionally biased region" description="Polar residues" evidence="12">
    <location>
        <begin position="652"/>
        <end position="666"/>
    </location>
</feature>
<gene>
    <name evidence="15" type="ORF">BV898_04484</name>
</gene>
<feature type="domain" description="MADS-box" evidence="13">
    <location>
        <begin position="1"/>
        <end position="61"/>
    </location>
</feature>
<dbReference type="Gene3D" id="3.30.70.330">
    <property type="match status" value="1"/>
</dbReference>
<keyword evidence="4" id="KW-0507">mRNA processing</keyword>
<evidence type="ECO:0000256" key="10">
    <source>
        <dbReference type="ARBA" id="ARBA00023242"/>
    </source>
</evidence>
<evidence type="ECO:0000256" key="2">
    <source>
        <dbReference type="ARBA" id="ARBA00004496"/>
    </source>
</evidence>
<dbReference type="GO" id="GO:0003729">
    <property type="term" value="F:mRNA binding"/>
    <property type="evidence" value="ECO:0007669"/>
    <property type="project" value="TreeGrafter"/>
</dbReference>
<dbReference type="CDD" id="cd12407">
    <property type="entry name" value="RRM_FOX1_like"/>
    <property type="match status" value="1"/>
</dbReference>
<protein>
    <submittedName>
        <fullName evidence="15">Myocyte-specific enhancer factor 2A</fullName>
    </submittedName>
</protein>
<feature type="region of interest" description="Disordered" evidence="12">
    <location>
        <begin position="156"/>
        <end position="252"/>
    </location>
</feature>
<evidence type="ECO:0000256" key="6">
    <source>
        <dbReference type="ARBA" id="ARBA00023015"/>
    </source>
</evidence>
<dbReference type="GO" id="GO:0005634">
    <property type="term" value="C:nucleus"/>
    <property type="evidence" value="ECO:0007669"/>
    <property type="project" value="UniProtKB-SubCell"/>
</dbReference>
<evidence type="ECO:0000256" key="11">
    <source>
        <dbReference type="PROSITE-ProRule" id="PRU00176"/>
    </source>
</evidence>
<accession>A0A1W0X275</accession>
<evidence type="ECO:0000313" key="16">
    <source>
        <dbReference type="Proteomes" id="UP000192578"/>
    </source>
</evidence>
<dbReference type="Proteomes" id="UP000192578">
    <property type="component" value="Unassembled WGS sequence"/>
</dbReference>
<evidence type="ECO:0000259" key="13">
    <source>
        <dbReference type="PROSITE" id="PS50066"/>
    </source>
</evidence>
<dbReference type="OrthoDB" id="1898716at2759"/>
<dbReference type="PROSITE" id="PS00350">
    <property type="entry name" value="MADS_BOX_1"/>
    <property type="match status" value="1"/>
</dbReference>
<evidence type="ECO:0000256" key="1">
    <source>
        <dbReference type="ARBA" id="ARBA00004123"/>
    </source>
</evidence>
<keyword evidence="8" id="KW-0804">Transcription</keyword>
<dbReference type="InterPro" id="IPR002100">
    <property type="entry name" value="TF_MADSbox"/>
</dbReference>
<evidence type="ECO:0000256" key="4">
    <source>
        <dbReference type="ARBA" id="ARBA00022664"/>
    </source>
</evidence>
<keyword evidence="16" id="KW-1185">Reference proteome</keyword>
<evidence type="ECO:0000256" key="8">
    <source>
        <dbReference type="ARBA" id="ARBA00023163"/>
    </source>
</evidence>
<reference evidence="16" key="1">
    <citation type="submission" date="2017-01" db="EMBL/GenBank/DDBJ databases">
        <title>Comparative genomics of anhydrobiosis in the tardigrade Hypsibius dujardini.</title>
        <authorList>
            <person name="Yoshida Y."/>
            <person name="Koutsovoulos G."/>
            <person name="Laetsch D."/>
            <person name="Stevens L."/>
            <person name="Kumar S."/>
            <person name="Horikawa D."/>
            <person name="Ishino K."/>
            <person name="Komine S."/>
            <person name="Tomita M."/>
            <person name="Blaxter M."/>
            <person name="Arakawa K."/>
        </authorList>
    </citation>
    <scope>NUCLEOTIDE SEQUENCE [LARGE SCALE GENOMIC DNA]</scope>
    <source>
        <strain evidence="16">Z151</strain>
    </source>
</reference>
<dbReference type="InterPro" id="IPR035979">
    <property type="entry name" value="RBD_domain_sf"/>
</dbReference>
<dbReference type="AlphaFoldDB" id="A0A1W0X275"/>
<evidence type="ECO:0000256" key="9">
    <source>
        <dbReference type="ARBA" id="ARBA00023187"/>
    </source>
</evidence>
<feature type="compositionally biased region" description="Polar residues" evidence="12">
    <location>
        <begin position="195"/>
        <end position="212"/>
    </location>
</feature>
<dbReference type="InterPro" id="IPR000504">
    <property type="entry name" value="RRM_dom"/>
</dbReference>
<dbReference type="Pfam" id="PF00076">
    <property type="entry name" value="RRM_1"/>
    <property type="match status" value="1"/>
</dbReference>
<dbReference type="SUPFAM" id="SSF55455">
    <property type="entry name" value="SRF-like"/>
    <property type="match status" value="1"/>
</dbReference>
<dbReference type="GO" id="GO:0008380">
    <property type="term" value="P:RNA splicing"/>
    <property type="evidence" value="ECO:0007669"/>
    <property type="project" value="UniProtKB-KW"/>
</dbReference>
<feature type="compositionally biased region" description="Low complexity" evidence="12">
    <location>
        <begin position="426"/>
        <end position="451"/>
    </location>
</feature>
<feature type="compositionally biased region" description="Low complexity" evidence="12">
    <location>
        <begin position="126"/>
        <end position="135"/>
    </location>
</feature>
<dbReference type="InterPro" id="IPR033896">
    <property type="entry name" value="MEF2-like_N"/>
</dbReference>
<dbReference type="SMART" id="SM00360">
    <property type="entry name" value="RRM"/>
    <property type="match status" value="1"/>
</dbReference>
<keyword evidence="7" id="KW-0238">DNA-binding</keyword>
<feature type="compositionally biased region" description="Low complexity" evidence="12">
    <location>
        <begin position="675"/>
        <end position="721"/>
    </location>
</feature>
<dbReference type="SMART" id="SM00432">
    <property type="entry name" value="MADS"/>
    <property type="match status" value="1"/>
</dbReference>
<dbReference type="FunFam" id="3.40.1810.10:FF:000001">
    <property type="entry name" value="Myocyte-specific enhancer factor 2A homolog"/>
    <property type="match status" value="1"/>
</dbReference>
<feature type="domain" description="RRM" evidence="14">
    <location>
        <begin position="733"/>
        <end position="809"/>
    </location>
</feature>
<comment type="caution">
    <text evidence="15">The sequence shown here is derived from an EMBL/GenBank/DDBJ whole genome shotgun (WGS) entry which is preliminary data.</text>
</comment>
<dbReference type="GO" id="GO:0005737">
    <property type="term" value="C:cytoplasm"/>
    <property type="evidence" value="ECO:0007669"/>
    <property type="project" value="UniProtKB-SubCell"/>
</dbReference>
<feature type="compositionally biased region" description="Low complexity" evidence="12">
    <location>
        <begin position="213"/>
        <end position="241"/>
    </location>
</feature>
<keyword evidence="3" id="KW-0963">Cytoplasm</keyword>